<dbReference type="GO" id="GO:0008375">
    <property type="term" value="F:acetylglucosaminyltransferase activity"/>
    <property type="evidence" value="ECO:0007669"/>
    <property type="project" value="TreeGrafter"/>
</dbReference>
<proteinExistence type="inferred from homology"/>
<evidence type="ECO:0000313" key="3">
    <source>
        <dbReference type="EMBL" id="CAF0762871.1"/>
    </source>
</evidence>
<dbReference type="AlphaFoldDB" id="A0A813Q758"/>
<dbReference type="InterPro" id="IPR040911">
    <property type="entry name" value="Exostosin_GT47"/>
</dbReference>
<evidence type="ECO:0000259" key="2">
    <source>
        <dbReference type="Pfam" id="PF03016"/>
    </source>
</evidence>
<evidence type="ECO:0000313" key="4">
    <source>
        <dbReference type="Proteomes" id="UP000663879"/>
    </source>
</evidence>
<keyword evidence="4" id="KW-1185">Reference proteome</keyword>
<dbReference type="InterPro" id="IPR004263">
    <property type="entry name" value="Exostosin"/>
</dbReference>
<accession>A0A813Q758</accession>
<gene>
    <name evidence="3" type="ORF">OXX778_LOCUS4529</name>
</gene>
<dbReference type="OrthoDB" id="5954868at2759"/>
<dbReference type="Pfam" id="PF03016">
    <property type="entry name" value="Exostosin_GT47"/>
    <property type="match status" value="1"/>
</dbReference>
<dbReference type="PANTHER" id="PTHR11062:SF129">
    <property type="entry name" value="EXOSTOSIN-1"/>
    <property type="match status" value="1"/>
</dbReference>
<dbReference type="Proteomes" id="UP000663879">
    <property type="component" value="Unassembled WGS sequence"/>
</dbReference>
<sequence>MTRCNENNFKIFVYNRPNMIKSQIYKNILSSLKNSKYLTRNPKRACIFISSIDTLDRDRLSKNYIHDLDDLVTKLNYWNNGENHLIFNMYSGSWPDYKEDLEFKTEKAILVKASFSQMYYRKSFDISFPLFHADIPIKNSKFTNLTDLIYGPKKYFLTFKGKRYLHGVGSKTRDKLYHLNNNRDIILLTTCRHGDIWFNFKDDRCDLDDSMYDKYDYSDLLNNSIFCLIPRGRRLGTYRFLEALKVGCIPVLLSDSWVLPFSEVIDWNKAVVWGKESEITQLTSYLREIKEEDIIRMKKYSFYFYNKYFSSIDKIVNTTIHILIKRIRQFKILNDR</sequence>
<name>A0A813Q758_9BILA</name>
<dbReference type="GO" id="GO:0005794">
    <property type="term" value="C:Golgi apparatus"/>
    <property type="evidence" value="ECO:0007669"/>
    <property type="project" value="TreeGrafter"/>
</dbReference>
<comment type="caution">
    <text evidence="3">The sequence shown here is derived from an EMBL/GenBank/DDBJ whole genome shotgun (WGS) entry which is preliminary data.</text>
</comment>
<protein>
    <recommendedName>
        <fullName evidence="2">Exostosin GT47 domain-containing protein</fullName>
    </recommendedName>
</protein>
<dbReference type="PANTHER" id="PTHR11062">
    <property type="entry name" value="EXOSTOSIN HEPARAN SULFATE GLYCOSYLTRANSFERASE -RELATED"/>
    <property type="match status" value="1"/>
</dbReference>
<reference evidence="3" key="1">
    <citation type="submission" date="2021-02" db="EMBL/GenBank/DDBJ databases">
        <authorList>
            <person name="Nowell W R."/>
        </authorList>
    </citation>
    <scope>NUCLEOTIDE SEQUENCE</scope>
    <source>
        <strain evidence="3">Ploen Becks lab</strain>
    </source>
</reference>
<dbReference type="GO" id="GO:0015020">
    <property type="term" value="F:glucuronosyltransferase activity"/>
    <property type="evidence" value="ECO:0007669"/>
    <property type="project" value="TreeGrafter"/>
</dbReference>
<comment type="similarity">
    <text evidence="1">Belongs to the glycosyltransferase 47 family.</text>
</comment>
<organism evidence="3 4">
    <name type="scientific">Brachionus calyciflorus</name>
    <dbReference type="NCBI Taxonomy" id="104777"/>
    <lineage>
        <taxon>Eukaryota</taxon>
        <taxon>Metazoa</taxon>
        <taxon>Spiralia</taxon>
        <taxon>Gnathifera</taxon>
        <taxon>Rotifera</taxon>
        <taxon>Eurotatoria</taxon>
        <taxon>Monogononta</taxon>
        <taxon>Pseudotrocha</taxon>
        <taxon>Ploima</taxon>
        <taxon>Brachionidae</taxon>
        <taxon>Brachionus</taxon>
    </lineage>
</organism>
<dbReference type="EMBL" id="CAJNOC010000449">
    <property type="protein sequence ID" value="CAF0762871.1"/>
    <property type="molecule type" value="Genomic_DNA"/>
</dbReference>
<dbReference type="GO" id="GO:0015012">
    <property type="term" value="P:heparan sulfate proteoglycan biosynthetic process"/>
    <property type="evidence" value="ECO:0007669"/>
    <property type="project" value="UniProtKB-ARBA"/>
</dbReference>
<feature type="domain" description="Exostosin GT47" evidence="2">
    <location>
        <begin position="6"/>
        <end position="288"/>
    </location>
</feature>
<evidence type="ECO:0000256" key="1">
    <source>
        <dbReference type="ARBA" id="ARBA00010271"/>
    </source>
</evidence>